<dbReference type="SUPFAM" id="SSF46785">
    <property type="entry name" value="Winged helix' DNA-binding domain"/>
    <property type="match status" value="1"/>
</dbReference>
<dbReference type="InterPro" id="IPR013196">
    <property type="entry name" value="HTH_11"/>
</dbReference>
<feature type="binding site" evidence="1">
    <location>
        <position position="152"/>
    </location>
    <ligand>
        <name>Ni(2+)</name>
        <dbReference type="ChEBI" id="CHEBI:49786"/>
    </ligand>
</feature>
<dbReference type="Pfam" id="PF08279">
    <property type="entry name" value="HTH_11"/>
    <property type="match status" value="1"/>
</dbReference>
<sequence>MKEEGKKILGEDRREKLLSLLQESHSPITGSELAKKTGVSRQVIVGDINLLKARNIPIMATSQGYLYIRPAQDNFLIEKTIVCSHSRSQTKEELNILVDHGITVKNVAIEHPIYGDLTASLMVSNRKEVEHFLNKVKLTNSSLLADLTSGIHLHTLAAPSNEAIEKAEKELKAAGILVDEN</sequence>
<dbReference type="GO" id="GO:0046872">
    <property type="term" value="F:metal ion binding"/>
    <property type="evidence" value="ECO:0007669"/>
    <property type="project" value="UniProtKB-KW"/>
</dbReference>
<dbReference type="PATRIC" id="fig|217031.6.peg.1025"/>
<organism evidence="4 5">
    <name type="scientific">Lederbergia galactosidilytica</name>
    <dbReference type="NCBI Taxonomy" id="217031"/>
    <lineage>
        <taxon>Bacteria</taxon>
        <taxon>Bacillati</taxon>
        <taxon>Bacillota</taxon>
        <taxon>Bacilli</taxon>
        <taxon>Bacillales</taxon>
        <taxon>Bacillaceae</taxon>
        <taxon>Lederbergia</taxon>
    </lineage>
</organism>
<comment type="caution">
    <text evidence="4">The sequence shown here is derived from an EMBL/GenBank/DDBJ whole genome shotgun (WGS) entry which is preliminary data.</text>
</comment>
<evidence type="ECO:0000256" key="1">
    <source>
        <dbReference type="PIRSR" id="PIRSR037847-1"/>
    </source>
</evidence>
<dbReference type="AlphaFoldDB" id="A0A178A1W9"/>
<dbReference type="EMBL" id="LDJR01000027">
    <property type="protein sequence ID" value="OAK74197.1"/>
    <property type="molecule type" value="Genomic_DNA"/>
</dbReference>
<feature type="binding site" evidence="1">
    <location>
        <position position="93"/>
    </location>
    <ligand>
        <name>Ni(2+)</name>
        <dbReference type="ChEBI" id="CHEBI:49786"/>
    </ligand>
</feature>
<dbReference type="InterPro" id="IPR036388">
    <property type="entry name" value="WH-like_DNA-bd_sf"/>
</dbReference>
<reference evidence="4 5" key="1">
    <citation type="submission" date="2015-05" db="EMBL/GenBank/DDBJ databases">
        <title>Comparison of genome.</title>
        <authorList>
            <person name="Zheng Z."/>
            <person name="Sun M."/>
        </authorList>
    </citation>
    <scope>NUCLEOTIDE SEQUENCE [LARGE SCALE GENOMIC DNA]</scope>
    <source>
        <strain evidence="4 5">G25-74</strain>
    </source>
</reference>
<protein>
    <submittedName>
        <fullName evidence="4">Transcriptional regulator</fullName>
    </submittedName>
</protein>
<evidence type="ECO:0000313" key="4">
    <source>
        <dbReference type="EMBL" id="OAK74197.1"/>
    </source>
</evidence>
<keyword evidence="5" id="KW-1185">Reference proteome</keyword>
<dbReference type="Gene3D" id="3.30.1340.20">
    <property type="entry name" value="3H domain"/>
    <property type="match status" value="1"/>
</dbReference>
<evidence type="ECO:0000259" key="2">
    <source>
        <dbReference type="Pfam" id="PF02829"/>
    </source>
</evidence>
<keyword evidence="1" id="KW-0479">Metal-binding</keyword>
<dbReference type="InterPro" id="IPR036390">
    <property type="entry name" value="WH_DNA-bd_sf"/>
</dbReference>
<dbReference type="PANTHER" id="PTHR40068">
    <property type="entry name" value="TRANSCRIPTION REPRESSOR NIAR-RELATED"/>
    <property type="match status" value="1"/>
</dbReference>
<dbReference type="PANTHER" id="PTHR40068:SF1">
    <property type="entry name" value="TRANSCRIPTION REPRESSOR NIAR-RELATED"/>
    <property type="match status" value="1"/>
</dbReference>
<gene>
    <name evidence="4" type="ORF">ABB05_04730</name>
</gene>
<feature type="binding site" evidence="1">
    <location>
        <position position="85"/>
    </location>
    <ligand>
        <name>Ni(2+)</name>
        <dbReference type="ChEBI" id="CHEBI:49786"/>
    </ligand>
</feature>
<dbReference type="Gene3D" id="1.10.10.10">
    <property type="entry name" value="Winged helix-like DNA-binding domain superfamily/Winged helix DNA-binding domain"/>
    <property type="match status" value="1"/>
</dbReference>
<dbReference type="Proteomes" id="UP000077881">
    <property type="component" value="Unassembled WGS sequence"/>
</dbReference>
<dbReference type="SUPFAM" id="SSF75500">
    <property type="entry name" value="Putative transcriptional regulator TM1602, C-terminal domain"/>
    <property type="match status" value="1"/>
</dbReference>
<dbReference type="InterPro" id="IPR004173">
    <property type="entry name" value="3H_domain"/>
</dbReference>
<dbReference type="OrthoDB" id="9792661at2"/>
<evidence type="ECO:0000259" key="3">
    <source>
        <dbReference type="Pfam" id="PF08279"/>
    </source>
</evidence>
<accession>A0A178A1W9</accession>
<feature type="domain" description="3H" evidence="2">
    <location>
        <begin position="81"/>
        <end position="177"/>
    </location>
</feature>
<dbReference type="InterPro" id="IPR026043">
    <property type="entry name" value="NadR"/>
</dbReference>
<proteinExistence type="predicted"/>
<dbReference type="PIRSF" id="PIRSF037847">
    <property type="entry name" value="NiaR"/>
    <property type="match status" value="1"/>
</dbReference>
<feature type="binding site" evidence="1">
    <location>
        <position position="154"/>
    </location>
    <ligand>
        <name>Ni(2+)</name>
        <dbReference type="ChEBI" id="CHEBI:49786"/>
    </ligand>
</feature>
<feature type="domain" description="Helix-turn-helix type 11" evidence="3">
    <location>
        <begin position="13"/>
        <end position="65"/>
    </location>
</feature>
<dbReference type="RefSeq" id="WP_064467738.1">
    <property type="nucleotide sequence ID" value="NZ_LDJR01000027.1"/>
</dbReference>
<dbReference type="InterPro" id="IPR035922">
    <property type="entry name" value="3H_dom_sf"/>
</dbReference>
<name>A0A178A1W9_9BACI</name>
<keyword evidence="1" id="KW-0533">Nickel</keyword>
<evidence type="ECO:0000313" key="5">
    <source>
        <dbReference type="Proteomes" id="UP000077881"/>
    </source>
</evidence>
<dbReference type="Pfam" id="PF02829">
    <property type="entry name" value="3H"/>
    <property type="match status" value="1"/>
</dbReference>